<dbReference type="EC" id="4.2.1.1" evidence="2 8"/>
<dbReference type="PANTHER" id="PTHR11002">
    <property type="entry name" value="CARBONIC ANHYDRASE"/>
    <property type="match status" value="1"/>
</dbReference>
<dbReference type="CDD" id="cd00884">
    <property type="entry name" value="beta_CA_cladeB"/>
    <property type="match status" value="1"/>
</dbReference>
<comment type="catalytic activity">
    <reaction evidence="6 8">
        <text>hydrogencarbonate + H(+) = CO2 + H2O</text>
        <dbReference type="Rhea" id="RHEA:10748"/>
        <dbReference type="ChEBI" id="CHEBI:15377"/>
        <dbReference type="ChEBI" id="CHEBI:15378"/>
        <dbReference type="ChEBI" id="CHEBI:16526"/>
        <dbReference type="ChEBI" id="CHEBI:17544"/>
        <dbReference type="EC" id="4.2.1.1"/>
    </reaction>
</comment>
<keyword evidence="4 7" id="KW-0862">Zinc</keyword>
<dbReference type="OrthoDB" id="9797527at2"/>
<evidence type="ECO:0000256" key="6">
    <source>
        <dbReference type="ARBA" id="ARBA00048348"/>
    </source>
</evidence>
<keyword evidence="3 7" id="KW-0479">Metal-binding</keyword>
<evidence type="ECO:0000256" key="4">
    <source>
        <dbReference type="ARBA" id="ARBA00022833"/>
    </source>
</evidence>
<evidence type="ECO:0000256" key="5">
    <source>
        <dbReference type="ARBA" id="ARBA00023239"/>
    </source>
</evidence>
<dbReference type="InterPro" id="IPR001765">
    <property type="entry name" value="Carbonic_anhydrase"/>
</dbReference>
<dbReference type="Pfam" id="PF00484">
    <property type="entry name" value="Pro_CA"/>
    <property type="match status" value="1"/>
</dbReference>
<dbReference type="InterPro" id="IPR036874">
    <property type="entry name" value="Carbonic_anhydrase_sf"/>
</dbReference>
<dbReference type="Proteomes" id="UP000075359">
    <property type="component" value="Unassembled WGS sequence"/>
</dbReference>
<gene>
    <name evidence="9" type="ORF">AS592_08780</name>
</gene>
<feature type="binding site" evidence="7">
    <location>
        <position position="43"/>
    </location>
    <ligand>
        <name>Zn(2+)</name>
        <dbReference type="ChEBI" id="CHEBI:29105"/>
    </ligand>
</feature>
<comment type="cofactor">
    <cofactor evidence="7">
        <name>Zn(2+)</name>
        <dbReference type="ChEBI" id="CHEBI:29105"/>
    </cofactor>
    <text evidence="7">Binds 1 zinc ion per subunit.</text>
</comment>
<dbReference type="EMBL" id="LNKT01000012">
    <property type="protein sequence ID" value="KYJ86902.1"/>
    <property type="molecule type" value="Genomic_DNA"/>
</dbReference>
<evidence type="ECO:0000256" key="2">
    <source>
        <dbReference type="ARBA" id="ARBA00012925"/>
    </source>
</evidence>
<dbReference type="AlphaFoldDB" id="A0A151CH81"/>
<dbReference type="SMART" id="SM00947">
    <property type="entry name" value="Pro_CA"/>
    <property type="match status" value="1"/>
</dbReference>
<evidence type="ECO:0000256" key="8">
    <source>
        <dbReference type="RuleBase" id="RU003956"/>
    </source>
</evidence>
<feature type="binding site" evidence="7">
    <location>
        <position position="107"/>
    </location>
    <ligand>
        <name>Zn(2+)</name>
        <dbReference type="ChEBI" id="CHEBI:29105"/>
    </ligand>
</feature>
<dbReference type="SUPFAM" id="SSF53056">
    <property type="entry name" value="beta-carbonic anhydrase, cab"/>
    <property type="match status" value="1"/>
</dbReference>
<keyword evidence="10" id="KW-1185">Reference proteome</keyword>
<dbReference type="PANTHER" id="PTHR11002:SF76">
    <property type="entry name" value="CARBONIC ANHYDRASE"/>
    <property type="match status" value="1"/>
</dbReference>
<dbReference type="GO" id="GO:0004089">
    <property type="term" value="F:carbonate dehydratase activity"/>
    <property type="evidence" value="ECO:0007669"/>
    <property type="project" value="UniProtKB-UniRule"/>
</dbReference>
<dbReference type="STRING" id="1630136.AS592_08780"/>
<comment type="caution">
    <text evidence="9">The sequence shown here is derived from an EMBL/GenBank/DDBJ whole genome shotgun (WGS) entry which is preliminary data.</text>
</comment>
<name>A0A151CH81_9BACT</name>
<evidence type="ECO:0000313" key="10">
    <source>
        <dbReference type="Proteomes" id="UP000075359"/>
    </source>
</evidence>
<sequence>MPDNEMFSQGNREFKNSYFKNHSKELLELAKNGQHPKALFIGCADSRVVPELITGAAPGDLFIVRNVGNFVAPYDPSTLLHASAPGIEYAVSVLGVSEIIICGHTHCGAINSLFIDIDTPSLIHTKHWLTLGKKAKSFAIKVLGRDAEEERLCRLTEKLSVVSQIENLLTYPDVRKAVDDEKIHIHGWIYDIESGEIEYYDPDTGQFKSLAALAEKDTQ</sequence>
<feature type="binding site" evidence="7">
    <location>
        <position position="45"/>
    </location>
    <ligand>
        <name>Zn(2+)</name>
        <dbReference type="ChEBI" id="CHEBI:29105"/>
    </ligand>
</feature>
<dbReference type="GO" id="GO:0015976">
    <property type="term" value="P:carbon utilization"/>
    <property type="evidence" value="ECO:0007669"/>
    <property type="project" value="InterPro"/>
</dbReference>
<dbReference type="InterPro" id="IPR015892">
    <property type="entry name" value="Carbonic_anhydrase_CS"/>
</dbReference>
<proteinExistence type="inferred from homology"/>
<evidence type="ECO:0000256" key="3">
    <source>
        <dbReference type="ARBA" id="ARBA00022723"/>
    </source>
</evidence>
<dbReference type="PROSITE" id="PS00705">
    <property type="entry name" value="PROK_CO2_ANHYDRASE_2"/>
    <property type="match status" value="1"/>
</dbReference>
<protein>
    <recommendedName>
        <fullName evidence="2 8">Carbonic anhydrase</fullName>
        <ecNumber evidence="2 8">4.2.1.1</ecNumber>
    </recommendedName>
    <alternativeName>
        <fullName evidence="8">Carbonate dehydratase</fullName>
    </alternativeName>
</protein>
<evidence type="ECO:0000313" key="9">
    <source>
        <dbReference type="EMBL" id="KYJ86902.1"/>
    </source>
</evidence>
<dbReference type="PROSITE" id="PS00704">
    <property type="entry name" value="PROK_CO2_ANHYDRASE_1"/>
    <property type="match status" value="1"/>
</dbReference>
<reference evidence="9 10" key="1">
    <citation type="submission" date="2015-11" db="EMBL/GenBank/DDBJ databases">
        <title>Draft genome of Sulfurovum riftiae 1812E, a member of the Epsilonproteobacteria isolated from the tube of the deep-sea hydrothermal vent tubewom Riftia pachyptila.</title>
        <authorList>
            <person name="Vetriani C."/>
            <person name="Giovannelli D."/>
        </authorList>
    </citation>
    <scope>NUCLEOTIDE SEQUENCE [LARGE SCALE GENOMIC DNA]</scope>
    <source>
        <strain evidence="9 10">1812E</strain>
    </source>
</reference>
<comment type="similarity">
    <text evidence="1 8">Belongs to the beta-class carbonic anhydrase family.</text>
</comment>
<dbReference type="RefSeq" id="WP_067330458.1">
    <property type="nucleotide sequence ID" value="NZ_LNKT01000012.1"/>
</dbReference>
<keyword evidence="5 8" id="KW-0456">Lyase</keyword>
<comment type="function">
    <text evidence="8">Reversible hydration of carbon dioxide.</text>
</comment>
<evidence type="ECO:0000256" key="1">
    <source>
        <dbReference type="ARBA" id="ARBA00006217"/>
    </source>
</evidence>
<dbReference type="InterPro" id="IPR045066">
    <property type="entry name" value="Beta_CA_cladeB"/>
</dbReference>
<evidence type="ECO:0000256" key="7">
    <source>
        <dbReference type="PIRSR" id="PIRSR601765-1"/>
    </source>
</evidence>
<dbReference type="GO" id="GO:0008270">
    <property type="term" value="F:zinc ion binding"/>
    <property type="evidence" value="ECO:0007669"/>
    <property type="project" value="UniProtKB-UniRule"/>
</dbReference>
<feature type="binding site" evidence="7">
    <location>
        <position position="104"/>
    </location>
    <ligand>
        <name>Zn(2+)</name>
        <dbReference type="ChEBI" id="CHEBI:29105"/>
    </ligand>
</feature>
<accession>A0A151CH81</accession>
<dbReference type="Gene3D" id="3.40.1050.10">
    <property type="entry name" value="Carbonic anhydrase"/>
    <property type="match status" value="1"/>
</dbReference>
<organism evidence="9 10">
    <name type="scientific">Sulfurovum riftiae</name>
    <dbReference type="NCBI Taxonomy" id="1630136"/>
    <lineage>
        <taxon>Bacteria</taxon>
        <taxon>Pseudomonadati</taxon>
        <taxon>Campylobacterota</taxon>
        <taxon>Epsilonproteobacteria</taxon>
        <taxon>Campylobacterales</taxon>
        <taxon>Sulfurovaceae</taxon>
        <taxon>Sulfurovum</taxon>
    </lineage>
</organism>